<feature type="compositionally biased region" description="Low complexity" evidence="5">
    <location>
        <begin position="23"/>
        <end position="38"/>
    </location>
</feature>
<evidence type="ECO:0000259" key="7">
    <source>
        <dbReference type="Pfam" id="PF01490"/>
    </source>
</evidence>
<evidence type="ECO:0000256" key="3">
    <source>
        <dbReference type="ARBA" id="ARBA00022989"/>
    </source>
</evidence>
<evidence type="ECO:0000313" key="9">
    <source>
        <dbReference type="RefSeq" id="XP_002737195.1"/>
    </source>
</evidence>
<dbReference type="PANTHER" id="PTHR22950">
    <property type="entry name" value="AMINO ACID TRANSPORTER"/>
    <property type="match status" value="1"/>
</dbReference>
<feature type="transmembrane region" description="Helical" evidence="6">
    <location>
        <begin position="181"/>
        <end position="201"/>
    </location>
</feature>
<dbReference type="GeneID" id="100370264"/>
<dbReference type="Proteomes" id="UP000694865">
    <property type="component" value="Unplaced"/>
</dbReference>
<dbReference type="PANTHER" id="PTHR22950:SF652">
    <property type="entry name" value="TRANSMEMBRANE AMINO ACID TRANSPORTER FAMILY PROTEIN"/>
    <property type="match status" value="1"/>
</dbReference>
<keyword evidence="3 6" id="KW-1133">Transmembrane helix</keyword>
<feature type="region of interest" description="Disordered" evidence="5">
    <location>
        <begin position="1"/>
        <end position="40"/>
    </location>
</feature>
<keyword evidence="8" id="KW-1185">Reference proteome</keyword>
<feature type="non-terminal residue" evidence="9">
    <location>
        <position position="211"/>
    </location>
</feature>
<feature type="transmembrane region" description="Helical" evidence="6">
    <location>
        <begin position="92"/>
        <end position="116"/>
    </location>
</feature>
<feature type="transmembrane region" description="Helical" evidence="6">
    <location>
        <begin position="137"/>
        <end position="161"/>
    </location>
</feature>
<evidence type="ECO:0000256" key="1">
    <source>
        <dbReference type="ARBA" id="ARBA00004141"/>
    </source>
</evidence>
<reference evidence="9" key="1">
    <citation type="submission" date="2025-08" db="UniProtKB">
        <authorList>
            <consortium name="RefSeq"/>
        </authorList>
    </citation>
    <scope>IDENTIFICATION</scope>
    <source>
        <tissue evidence="9">Testes</tissue>
    </source>
</reference>
<feature type="transmembrane region" description="Helical" evidence="6">
    <location>
        <begin position="63"/>
        <end position="86"/>
    </location>
</feature>
<dbReference type="InterPro" id="IPR013057">
    <property type="entry name" value="AA_transpt_TM"/>
</dbReference>
<proteinExistence type="predicted"/>
<evidence type="ECO:0000313" key="8">
    <source>
        <dbReference type="Proteomes" id="UP000694865"/>
    </source>
</evidence>
<dbReference type="Pfam" id="PF01490">
    <property type="entry name" value="Aa_trans"/>
    <property type="match status" value="1"/>
</dbReference>
<evidence type="ECO:0000256" key="4">
    <source>
        <dbReference type="ARBA" id="ARBA00023136"/>
    </source>
</evidence>
<comment type="subcellular location">
    <subcellularLocation>
        <location evidence="1">Membrane</location>
        <topology evidence="1">Multi-pass membrane protein</topology>
    </subcellularLocation>
</comment>
<sequence>MSIQTNVPRETSPLLTGNKLTRSQSSSWLDSPSSPSHPRQGRIIDVEIKDENTTNSNDGQNSLLGAIFIIVNACLGAGVLNFPSAYSSAGGISISVALQVILVLFAALALLVLAFCADIHGSTTYENSVASLCGPKILLACQATVILYSFGACITYMIIVADQTDKVMEFIAGSHYSQNWYTNRKFTLTLVSFILILPLCFPKKIEFLKYS</sequence>
<protein>
    <submittedName>
        <fullName evidence="9">Sodium-coupled neutral amino acid transporter 7-like</fullName>
    </submittedName>
</protein>
<evidence type="ECO:0000256" key="5">
    <source>
        <dbReference type="SAM" id="MobiDB-lite"/>
    </source>
</evidence>
<evidence type="ECO:0000256" key="6">
    <source>
        <dbReference type="SAM" id="Phobius"/>
    </source>
</evidence>
<dbReference type="RefSeq" id="XP_002737195.1">
    <property type="nucleotide sequence ID" value="XM_002737149.2"/>
</dbReference>
<gene>
    <name evidence="9" type="primary">LOC100370264</name>
</gene>
<accession>A0ABM0GTS7</accession>
<keyword evidence="2 6" id="KW-0812">Transmembrane</keyword>
<organism evidence="8 9">
    <name type="scientific">Saccoglossus kowalevskii</name>
    <name type="common">Acorn worm</name>
    <dbReference type="NCBI Taxonomy" id="10224"/>
    <lineage>
        <taxon>Eukaryota</taxon>
        <taxon>Metazoa</taxon>
        <taxon>Hemichordata</taxon>
        <taxon>Enteropneusta</taxon>
        <taxon>Harrimaniidae</taxon>
        <taxon>Saccoglossus</taxon>
    </lineage>
</organism>
<feature type="domain" description="Amino acid transporter transmembrane" evidence="7">
    <location>
        <begin position="61"/>
        <end position="210"/>
    </location>
</feature>
<feature type="compositionally biased region" description="Polar residues" evidence="5">
    <location>
        <begin position="1"/>
        <end position="22"/>
    </location>
</feature>
<evidence type="ECO:0000256" key="2">
    <source>
        <dbReference type="ARBA" id="ARBA00022692"/>
    </source>
</evidence>
<name>A0ABM0GTS7_SACKO</name>
<keyword evidence="4 6" id="KW-0472">Membrane</keyword>